<protein>
    <submittedName>
        <fullName evidence="1">Uncharacterized protein</fullName>
    </submittedName>
</protein>
<evidence type="ECO:0000313" key="1">
    <source>
        <dbReference type="EMBL" id="SMQ51760.1"/>
    </source>
</evidence>
<proteinExistence type="predicted"/>
<name>A0A1X7RWY9_ZYMT9</name>
<evidence type="ECO:0000313" key="2">
    <source>
        <dbReference type="Proteomes" id="UP000215127"/>
    </source>
</evidence>
<organism evidence="1 2">
    <name type="scientific">Zymoseptoria tritici (strain ST99CH_3D7)</name>
    <dbReference type="NCBI Taxonomy" id="1276538"/>
    <lineage>
        <taxon>Eukaryota</taxon>
        <taxon>Fungi</taxon>
        <taxon>Dikarya</taxon>
        <taxon>Ascomycota</taxon>
        <taxon>Pezizomycotina</taxon>
        <taxon>Dothideomycetes</taxon>
        <taxon>Dothideomycetidae</taxon>
        <taxon>Mycosphaerellales</taxon>
        <taxon>Mycosphaerellaceae</taxon>
        <taxon>Zymoseptoria</taxon>
    </lineage>
</organism>
<sequence length="142" mass="16163">MVQSHPAGGEVYVDIDMLGCTLHSHQSSSAFDPLFDRSLTSSLLVSSNNCEHDVECSKLLRRDLERNSRALERSSRDLERNKFLLTQKVAPVPGLARRAYPTVVALHFRTTTLRTSRPGHMWAQERCRIRPNHGRILTALWL</sequence>
<dbReference type="EMBL" id="LT853697">
    <property type="protein sequence ID" value="SMQ51760.1"/>
    <property type="molecule type" value="Genomic_DNA"/>
</dbReference>
<dbReference type="Proteomes" id="UP000215127">
    <property type="component" value="Chromosome 6"/>
</dbReference>
<gene>
    <name evidence="1" type="ORF">ZT3D7_G6913</name>
</gene>
<keyword evidence="2" id="KW-1185">Reference proteome</keyword>
<reference evidence="1 2" key="1">
    <citation type="submission" date="2016-06" db="EMBL/GenBank/DDBJ databases">
        <authorList>
            <person name="Kjaerup R.B."/>
            <person name="Dalgaard T.S."/>
            <person name="Juul-Madsen H.R."/>
        </authorList>
    </citation>
    <scope>NUCLEOTIDE SEQUENCE [LARGE SCALE GENOMIC DNA]</scope>
</reference>
<accession>A0A1X7RWY9</accession>
<dbReference type="AlphaFoldDB" id="A0A1X7RWY9"/>